<dbReference type="Gene3D" id="3.40.50.150">
    <property type="entry name" value="Vaccinia Virus protein VP39"/>
    <property type="match status" value="1"/>
</dbReference>
<dbReference type="AlphaFoldDB" id="A0A545ULA3"/>
<evidence type="ECO:0000256" key="1">
    <source>
        <dbReference type="SAM" id="MobiDB-lite"/>
    </source>
</evidence>
<dbReference type="EMBL" id="SPUK01000030">
    <property type="protein sequence ID" value="TQV90248.1"/>
    <property type="molecule type" value="Genomic_DNA"/>
</dbReference>
<feature type="region of interest" description="Disordered" evidence="1">
    <location>
        <begin position="57"/>
        <end position="87"/>
    </location>
</feature>
<proteinExistence type="predicted"/>
<keyword evidence="3" id="KW-1185">Reference proteome</keyword>
<dbReference type="Pfam" id="PF13489">
    <property type="entry name" value="Methyltransf_23"/>
    <property type="match status" value="1"/>
</dbReference>
<organism evidence="2 3">
    <name type="scientific">Cordyceps javanica</name>
    <dbReference type="NCBI Taxonomy" id="43265"/>
    <lineage>
        <taxon>Eukaryota</taxon>
        <taxon>Fungi</taxon>
        <taxon>Dikarya</taxon>
        <taxon>Ascomycota</taxon>
        <taxon>Pezizomycotina</taxon>
        <taxon>Sordariomycetes</taxon>
        <taxon>Hypocreomycetidae</taxon>
        <taxon>Hypocreales</taxon>
        <taxon>Cordycipitaceae</taxon>
        <taxon>Cordyceps</taxon>
    </lineage>
</organism>
<keyword evidence="2" id="KW-0489">Methyltransferase</keyword>
<dbReference type="GO" id="GO:0032259">
    <property type="term" value="P:methylation"/>
    <property type="evidence" value="ECO:0007669"/>
    <property type="project" value="UniProtKB-KW"/>
</dbReference>
<comment type="caution">
    <text evidence="2">The sequence shown here is derived from an EMBL/GenBank/DDBJ whole genome shotgun (WGS) entry which is preliminary data.</text>
</comment>
<dbReference type="Proteomes" id="UP000315783">
    <property type="component" value="Unassembled WGS sequence"/>
</dbReference>
<dbReference type="OrthoDB" id="2013972at2759"/>
<accession>A0A545ULA3</accession>
<dbReference type="InterPro" id="IPR029063">
    <property type="entry name" value="SAM-dependent_MTases_sf"/>
</dbReference>
<sequence>MLNKKRTYEDACIEDAVSSARAVGLSLDGRRSKKACLESAGNTWNGTIGTLVANTAAKTSDNGTSNDGRDNGGTGDDGALDNDYTGDSDSAYASSVSEYSTVPHVTDERVCSGQSFESIPGCDPHPVEPRYIQAGQEIYKFPQPEADGKGISGFWKALDLGLGNASWAVAVAQKYRKMAKVKGIYESNQLSEPLPGNFKEVLDKLELAPTDMKEETYDLIHVRAVAGFIHDCSAFYKSLYSILRPGGRLIHREHVLRWGMDIWAPGWYDFEQERQRWLNSRGEVITPKNMKDHMREAGFQKVEGQIDPIPAVAFTGSVQCRVAEVGFGLGWNNDKIDEVGDRMPKEAEALRDIGLYHW</sequence>
<dbReference type="GO" id="GO:0008168">
    <property type="term" value="F:methyltransferase activity"/>
    <property type="evidence" value="ECO:0007669"/>
    <property type="project" value="UniProtKB-KW"/>
</dbReference>
<evidence type="ECO:0000313" key="3">
    <source>
        <dbReference type="Proteomes" id="UP000315783"/>
    </source>
</evidence>
<evidence type="ECO:0000313" key="2">
    <source>
        <dbReference type="EMBL" id="TQV90248.1"/>
    </source>
</evidence>
<dbReference type="SUPFAM" id="SSF53335">
    <property type="entry name" value="S-adenosyl-L-methionine-dependent methyltransferases"/>
    <property type="match status" value="1"/>
</dbReference>
<keyword evidence="2" id="KW-0808">Transferase</keyword>
<name>A0A545ULA3_9HYPO</name>
<protein>
    <submittedName>
        <fullName evidence="2">Methyltransferasedomain-containing protein</fullName>
    </submittedName>
</protein>
<gene>
    <name evidence="2" type="ORF">IF1G_11081</name>
</gene>
<reference evidence="2 3" key="1">
    <citation type="journal article" date="2019" name="Appl. Microbiol. Biotechnol.">
        <title>Genome sequence of Isaria javanica and comparative genome analysis insights into family S53 peptidase evolution in fungal entomopathogens.</title>
        <authorList>
            <person name="Lin R."/>
            <person name="Zhang X."/>
            <person name="Xin B."/>
            <person name="Zou M."/>
            <person name="Gao Y."/>
            <person name="Qin F."/>
            <person name="Hu Q."/>
            <person name="Xie B."/>
            <person name="Cheng X."/>
        </authorList>
    </citation>
    <scope>NUCLEOTIDE SEQUENCE [LARGE SCALE GENOMIC DNA]</scope>
    <source>
        <strain evidence="2 3">IJ1G</strain>
    </source>
</reference>
<dbReference type="STRING" id="43265.A0A545ULA3"/>